<name>A0A816CJX8_ADIRI</name>
<dbReference type="GO" id="GO:0005634">
    <property type="term" value="C:nucleus"/>
    <property type="evidence" value="ECO:0007669"/>
    <property type="project" value="TreeGrafter"/>
</dbReference>
<dbReference type="InterPro" id="IPR006577">
    <property type="entry name" value="UAS"/>
</dbReference>
<evidence type="ECO:0000313" key="3">
    <source>
        <dbReference type="EMBL" id="CAF1623676.1"/>
    </source>
</evidence>
<keyword evidence="4" id="KW-1185">Reference proteome</keyword>
<evidence type="ECO:0000259" key="2">
    <source>
        <dbReference type="SMART" id="SM00594"/>
    </source>
</evidence>
<feature type="domain" description="UAS" evidence="2">
    <location>
        <begin position="40"/>
        <end position="177"/>
    </location>
</feature>
<dbReference type="InterPro" id="IPR036249">
    <property type="entry name" value="Thioredoxin-like_sf"/>
</dbReference>
<dbReference type="SMART" id="SM00594">
    <property type="entry name" value="UAS"/>
    <property type="match status" value="1"/>
</dbReference>
<dbReference type="SUPFAM" id="SSF52833">
    <property type="entry name" value="Thioredoxin-like"/>
    <property type="match status" value="1"/>
</dbReference>
<sequence length="617" mass="72859">MDDYTDTSDDEIFHHENKSNSNEKNPFPSECTNEADGIESFHRCFTERYHSCPIFFYGSLSKACEIAFNSLDITKHRPVLVYIHHEKSALSNMFCKQIFCSEVLTEFLMENYIVWPWDITLRSNEIRLSAIWKELFGCPLLADFSADKYPMLFGITRRLPGRKLWSLEIEYQFTSLMKSDKLIRTQEIVALDTFVSELITFKEQCDQIEQTLMFNINKENNNIRNESFSACLQQRYQNCPTFFMGFLQDACKLIHNPILNKECRPVLIYLHNDENFHSEMINPISIIDYLLEDFIVYPFDITSESNEEINCPSIYGVIRTFEERNHISTKYEYQVKLLINSATLNLDKTFLKQLFDFKEKFHENEKILSYDFLKDIRLPFNIIPQISKYFTLNELITLFSTEIIPLLNEFQVKVHLSDSSHELLNMIYQRLRPGLIISIMFNTKCVESEAYMRFWTIFQNVQSLSFINPSNSLDLSYFSLWFPNWTNLSFRFDENVTCDFFNNILHDFPRSLRRLAISTSVPIDLSVVLTIPNTTIKYFQFDLNRLESNSSDETMKSYISDLLSMSRKFISNFRNIQSIYFIINEFLIEELLDIESWESLANVCVKLKKIILKNISH</sequence>
<feature type="compositionally biased region" description="Acidic residues" evidence="1">
    <location>
        <begin position="1"/>
        <end position="10"/>
    </location>
</feature>
<feature type="region of interest" description="Disordered" evidence="1">
    <location>
        <begin position="1"/>
        <end position="29"/>
    </location>
</feature>
<dbReference type="Pfam" id="PF21021">
    <property type="entry name" value="FAF1"/>
    <property type="match status" value="2"/>
</dbReference>
<dbReference type="Proteomes" id="UP000663828">
    <property type="component" value="Unassembled WGS sequence"/>
</dbReference>
<protein>
    <recommendedName>
        <fullName evidence="2">UAS domain-containing protein</fullName>
    </recommendedName>
</protein>
<dbReference type="GO" id="GO:0005783">
    <property type="term" value="C:endoplasmic reticulum"/>
    <property type="evidence" value="ECO:0007669"/>
    <property type="project" value="TreeGrafter"/>
</dbReference>
<organism evidence="3 4">
    <name type="scientific">Adineta ricciae</name>
    <name type="common">Rotifer</name>
    <dbReference type="NCBI Taxonomy" id="249248"/>
    <lineage>
        <taxon>Eukaryota</taxon>
        <taxon>Metazoa</taxon>
        <taxon>Spiralia</taxon>
        <taxon>Gnathifera</taxon>
        <taxon>Rotifera</taxon>
        <taxon>Eurotatoria</taxon>
        <taxon>Bdelloidea</taxon>
        <taxon>Adinetida</taxon>
        <taxon>Adinetidae</taxon>
        <taxon>Adineta</taxon>
    </lineage>
</organism>
<dbReference type="InterPro" id="IPR050730">
    <property type="entry name" value="UBX_domain-protein"/>
</dbReference>
<dbReference type="GO" id="GO:0036503">
    <property type="term" value="P:ERAD pathway"/>
    <property type="evidence" value="ECO:0007669"/>
    <property type="project" value="TreeGrafter"/>
</dbReference>
<dbReference type="EMBL" id="CAJNOR010007809">
    <property type="protein sequence ID" value="CAF1623676.1"/>
    <property type="molecule type" value="Genomic_DNA"/>
</dbReference>
<gene>
    <name evidence="3" type="ORF">XAT740_LOCUS50604</name>
</gene>
<dbReference type="InterPro" id="IPR049483">
    <property type="entry name" value="FAF1_2-like_UAS"/>
</dbReference>
<reference evidence="3" key="1">
    <citation type="submission" date="2021-02" db="EMBL/GenBank/DDBJ databases">
        <authorList>
            <person name="Nowell W R."/>
        </authorList>
    </citation>
    <scope>NUCLEOTIDE SEQUENCE</scope>
</reference>
<evidence type="ECO:0000313" key="4">
    <source>
        <dbReference type="Proteomes" id="UP000663828"/>
    </source>
</evidence>
<dbReference type="PANTHER" id="PTHR23322:SF96">
    <property type="entry name" value="FAS-ASSOCIATED FACTOR 1"/>
    <property type="match status" value="1"/>
</dbReference>
<proteinExistence type="predicted"/>
<dbReference type="PANTHER" id="PTHR23322">
    <property type="entry name" value="FAS-ASSOCIATED PROTEIN"/>
    <property type="match status" value="1"/>
</dbReference>
<accession>A0A816CJX8</accession>
<dbReference type="Gene3D" id="3.40.30.10">
    <property type="entry name" value="Glutaredoxin"/>
    <property type="match status" value="2"/>
</dbReference>
<evidence type="ECO:0000256" key="1">
    <source>
        <dbReference type="SAM" id="MobiDB-lite"/>
    </source>
</evidence>
<comment type="caution">
    <text evidence="3">The sequence shown here is derived from an EMBL/GenBank/DDBJ whole genome shotgun (WGS) entry which is preliminary data.</text>
</comment>
<dbReference type="GO" id="GO:0043130">
    <property type="term" value="F:ubiquitin binding"/>
    <property type="evidence" value="ECO:0007669"/>
    <property type="project" value="TreeGrafter"/>
</dbReference>
<dbReference type="AlphaFoldDB" id="A0A816CJX8"/>